<evidence type="ECO:0000313" key="3">
    <source>
        <dbReference type="Proteomes" id="UP000266677"/>
    </source>
</evidence>
<name>A0A3A4KPB1_9NOCA</name>
<dbReference type="Proteomes" id="UP000266677">
    <property type="component" value="Unassembled WGS sequence"/>
</dbReference>
<reference evidence="2 3" key="1">
    <citation type="submission" date="2018-09" db="EMBL/GenBank/DDBJ databases">
        <title>YIM PH21274 draft genome.</title>
        <authorList>
            <person name="Miao C."/>
        </authorList>
    </citation>
    <scope>NUCLEOTIDE SEQUENCE [LARGE SCALE GENOMIC DNA]</scope>
    <source>
        <strain evidence="2 3">YIM PH 21724</strain>
    </source>
</reference>
<accession>A0A3A4KPB1</accession>
<organism evidence="2 3">
    <name type="scientific">Nocardia panacis</name>
    <dbReference type="NCBI Taxonomy" id="2340916"/>
    <lineage>
        <taxon>Bacteria</taxon>
        <taxon>Bacillati</taxon>
        <taxon>Actinomycetota</taxon>
        <taxon>Actinomycetes</taxon>
        <taxon>Mycobacteriales</taxon>
        <taxon>Nocardiaceae</taxon>
        <taxon>Nocardia</taxon>
    </lineage>
</organism>
<sequence length="156" mass="17604">MDPRALEILVKMGGLRGARTVEDIATFTRYGLDVTAAALDQLERRGSVERVAAWLPTAATHDRLVKRPDSFSHRQRIAVTVLHRCGARTGDEIAWLAGESATDMHRVVTWLHRFRCLYHVTAYQPVGRSRKPPNEPTNRIEDHPPLESENTTPTWG</sequence>
<protein>
    <submittedName>
        <fullName evidence="2">Uncharacterized protein</fullName>
    </submittedName>
</protein>
<keyword evidence="3" id="KW-1185">Reference proteome</keyword>
<gene>
    <name evidence="2" type="ORF">D5S18_07705</name>
</gene>
<dbReference type="EMBL" id="QZFU01000015">
    <property type="protein sequence ID" value="RJO77616.1"/>
    <property type="molecule type" value="Genomic_DNA"/>
</dbReference>
<proteinExistence type="predicted"/>
<comment type="caution">
    <text evidence="2">The sequence shown here is derived from an EMBL/GenBank/DDBJ whole genome shotgun (WGS) entry which is preliminary data.</text>
</comment>
<evidence type="ECO:0000256" key="1">
    <source>
        <dbReference type="SAM" id="MobiDB-lite"/>
    </source>
</evidence>
<evidence type="ECO:0000313" key="2">
    <source>
        <dbReference type="EMBL" id="RJO77616.1"/>
    </source>
</evidence>
<dbReference type="AlphaFoldDB" id="A0A3A4KPB1"/>
<feature type="region of interest" description="Disordered" evidence="1">
    <location>
        <begin position="126"/>
        <end position="156"/>
    </location>
</feature>